<dbReference type="InterPro" id="IPR001608">
    <property type="entry name" value="Ala_racemase_N"/>
</dbReference>
<organism evidence="2 3">
    <name type="scientific">Microbulbifer marinus</name>
    <dbReference type="NCBI Taxonomy" id="658218"/>
    <lineage>
        <taxon>Bacteria</taxon>
        <taxon>Pseudomonadati</taxon>
        <taxon>Pseudomonadota</taxon>
        <taxon>Gammaproteobacteria</taxon>
        <taxon>Cellvibrionales</taxon>
        <taxon>Microbulbiferaceae</taxon>
        <taxon>Microbulbifer</taxon>
    </lineage>
</organism>
<dbReference type="PANTHER" id="PTHR28004:SF2">
    <property type="entry name" value="D-SERINE DEHYDRATASE"/>
    <property type="match status" value="1"/>
</dbReference>
<accession>A0A1H4A2S3</accession>
<feature type="domain" description="Alanine racemase N-terminal" evidence="1">
    <location>
        <begin position="52"/>
        <end position="282"/>
    </location>
</feature>
<reference evidence="3" key="1">
    <citation type="submission" date="2016-10" db="EMBL/GenBank/DDBJ databases">
        <authorList>
            <person name="Varghese N."/>
            <person name="Submissions S."/>
        </authorList>
    </citation>
    <scope>NUCLEOTIDE SEQUENCE [LARGE SCALE GENOMIC DNA]</scope>
    <source>
        <strain evidence="3">CGMCC 1.10657</strain>
    </source>
</reference>
<gene>
    <name evidence="2" type="ORF">SAMN05216562_2481</name>
</gene>
<dbReference type="OrthoDB" id="339576at2"/>
<dbReference type="RefSeq" id="WP_091388861.1">
    <property type="nucleotide sequence ID" value="NZ_FNQO01000003.1"/>
</dbReference>
<dbReference type="Proteomes" id="UP000198658">
    <property type="component" value="Unassembled WGS sequence"/>
</dbReference>
<dbReference type="Pfam" id="PF01168">
    <property type="entry name" value="Ala_racemase_N"/>
    <property type="match status" value="1"/>
</dbReference>
<dbReference type="STRING" id="658218.SAMN05216562_2481"/>
<dbReference type="EMBL" id="FNQO01000003">
    <property type="protein sequence ID" value="SEA29774.1"/>
    <property type="molecule type" value="Genomic_DNA"/>
</dbReference>
<evidence type="ECO:0000313" key="3">
    <source>
        <dbReference type="Proteomes" id="UP000198658"/>
    </source>
</evidence>
<dbReference type="InterPro" id="IPR029066">
    <property type="entry name" value="PLP-binding_barrel"/>
</dbReference>
<dbReference type="Gene3D" id="3.20.20.10">
    <property type="entry name" value="Alanine racemase"/>
    <property type="match status" value="1"/>
</dbReference>
<keyword evidence="3" id="KW-1185">Reference proteome</keyword>
<evidence type="ECO:0000259" key="1">
    <source>
        <dbReference type="Pfam" id="PF01168"/>
    </source>
</evidence>
<dbReference type="PANTHER" id="PTHR28004">
    <property type="entry name" value="ZGC:162816-RELATED"/>
    <property type="match status" value="1"/>
</dbReference>
<proteinExistence type="predicted"/>
<dbReference type="GO" id="GO:0036088">
    <property type="term" value="P:D-serine catabolic process"/>
    <property type="evidence" value="ECO:0007669"/>
    <property type="project" value="TreeGrafter"/>
</dbReference>
<name>A0A1H4A2S3_9GAMM</name>
<dbReference type="SUPFAM" id="SSF51419">
    <property type="entry name" value="PLP-binding barrel"/>
    <property type="match status" value="1"/>
</dbReference>
<dbReference type="AlphaFoldDB" id="A0A1H4A2S3"/>
<protein>
    <submittedName>
        <fullName evidence="2">D-serine deaminase, pyridoxal phosphate-dependent</fullName>
    </submittedName>
</protein>
<dbReference type="InterPro" id="IPR051466">
    <property type="entry name" value="D-amino_acid_metab_enzyme"/>
</dbReference>
<evidence type="ECO:0000313" key="2">
    <source>
        <dbReference type="EMBL" id="SEA29774.1"/>
    </source>
</evidence>
<sequence>MEFCRRDDGRPLPVAPFRRGVSPPARALAAEDFARLSRTLRQQWSGRPCAVIDLERLDHNLRCVRRHLRGLPVRLVVKSLPSIELLRYAATALDTQRLMVFHEPFLAQVQRALPGADILLGKPLPVAALRHFYRRTEGVDDRRIHWLVDSRERLQQYGQLARELGRRFSVCFEIDVGMHRGGLGSPAELAPLLDMIEGEPALEFCGFMGYDPHVAKAPPLIASRRAAAEKSKRRYRAFVQEYLQRYPGRSVDNLLLNGAGSLTYREHLRQSPVNEVSLGSCLLKPTDFDDPQLAELLPACHIAAPVLKCWQGLDLPYLRPLSRLFSHGRQSLFLYGGRWMAKPVHPRSMRPSGLFGLSSNQQLMTVRKREKLRTDDYVFFRPTQSEAVLLGFGDLVAERDGDIEALWPVLQQC</sequence>
<dbReference type="GO" id="GO:0008721">
    <property type="term" value="F:D-serine ammonia-lyase activity"/>
    <property type="evidence" value="ECO:0007669"/>
    <property type="project" value="TreeGrafter"/>
</dbReference>